<comment type="catalytic activity">
    <reaction evidence="17">
        <text>2 Fe(III)-[cytochrome b5] + NADH = 2 Fe(II)-[cytochrome b5] + NAD(+) + H(+)</text>
        <dbReference type="Rhea" id="RHEA:46680"/>
        <dbReference type="Rhea" id="RHEA-COMP:10438"/>
        <dbReference type="Rhea" id="RHEA-COMP:10439"/>
        <dbReference type="ChEBI" id="CHEBI:15378"/>
        <dbReference type="ChEBI" id="CHEBI:29033"/>
        <dbReference type="ChEBI" id="CHEBI:29034"/>
        <dbReference type="ChEBI" id="CHEBI:57540"/>
        <dbReference type="ChEBI" id="CHEBI:57945"/>
        <dbReference type="EC" id="1.6.2.2"/>
    </reaction>
</comment>
<evidence type="ECO:0000256" key="16">
    <source>
        <dbReference type="PIRSR" id="PIRSR601834-1"/>
    </source>
</evidence>
<dbReference type="InterPro" id="IPR039261">
    <property type="entry name" value="FNR_nucleotide-bd"/>
</dbReference>
<feature type="region of interest" description="Disordered" evidence="18">
    <location>
        <begin position="98"/>
        <end position="117"/>
    </location>
</feature>
<evidence type="ECO:0000256" key="3">
    <source>
        <dbReference type="ARBA" id="ARBA00001974"/>
    </source>
</evidence>
<dbReference type="EC" id="1.6.2.2" evidence="17"/>
<name>A0A0M0J7P8_9EUKA</name>
<dbReference type="SUPFAM" id="SSF63380">
    <property type="entry name" value="Riboflavin synthase domain-like"/>
    <property type="match status" value="1"/>
</dbReference>
<evidence type="ECO:0000256" key="18">
    <source>
        <dbReference type="SAM" id="MobiDB-lite"/>
    </source>
</evidence>
<evidence type="ECO:0000256" key="13">
    <source>
        <dbReference type="ARBA" id="ARBA00023004"/>
    </source>
</evidence>
<keyword evidence="15" id="KW-0534">Nitrate assimilation</keyword>
<evidence type="ECO:0000256" key="10">
    <source>
        <dbReference type="ARBA" id="ARBA00022723"/>
    </source>
</evidence>
<keyword evidence="10" id="KW-0479">Metal-binding</keyword>
<dbReference type="Pfam" id="PF00970">
    <property type="entry name" value="FAD_binding_6"/>
    <property type="match status" value="1"/>
</dbReference>
<comment type="subunit">
    <text evidence="6">Homodimer.</text>
</comment>
<evidence type="ECO:0000256" key="9">
    <source>
        <dbReference type="ARBA" id="ARBA00022630"/>
    </source>
</evidence>
<keyword evidence="8" id="KW-0349">Heme</keyword>
<feature type="domain" description="FAD-binding FR-type" evidence="20">
    <location>
        <begin position="45"/>
        <end position="174"/>
    </location>
</feature>
<gene>
    <name evidence="21" type="ORF">Ctob_001613</name>
</gene>
<dbReference type="AlphaFoldDB" id="A0A0M0J7P8"/>
<accession>A0A0M0J7P8</accession>
<evidence type="ECO:0000313" key="22">
    <source>
        <dbReference type="Proteomes" id="UP000037460"/>
    </source>
</evidence>
<dbReference type="Gene3D" id="2.40.30.10">
    <property type="entry name" value="Translation factors"/>
    <property type="match status" value="1"/>
</dbReference>
<comment type="caution">
    <text evidence="21">The sequence shown here is derived from an EMBL/GenBank/DDBJ whole genome shotgun (WGS) entry which is preliminary data.</text>
</comment>
<reference evidence="22" key="1">
    <citation type="journal article" date="2015" name="PLoS Genet.">
        <title>Genome Sequence and Transcriptome Analyses of Chrysochromulina tobin: Metabolic Tools for Enhanced Algal Fitness in the Prominent Order Prymnesiales (Haptophyceae).</title>
        <authorList>
            <person name="Hovde B.T."/>
            <person name="Deodato C.R."/>
            <person name="Hunsperger H.M."/>
            <person name="Ryken S.A."/>
            <person name="Yost W."/>
            <person name="Jha R.K."/>
            <person name="Patterson J."/>
            <person name="Monnat R.J. Jr."/>
            <person name="Barlow S.B."/>
            <person name="Starkenburg S.R."/>
            <person name="Cattolico R.A."/>
        </authorList>
    </citation>
    <scope>NUCLEOTIDE SEQUENCE</scope>
    <source>
        <strain evidence="22">CCMP291</strain>
    </source>
</reference>
<evidence type="ECO:0000313" key="21">
    <source>
        <dbReference type="EMBL" id="KOO22616.1"/>
    </source>
</evidence>
<dbReference type="Gene3D" id="3.40.50.80">
    <property type="entry name" value="Nucleotide-binding domain of ferredoxin-NADP reductase (FNR) module"/>
    <property type="match status" value="1"/>
</dbReference>
<dbReference type="EMBL" id="JWZX01003266">
    <property type="protein sequence ID" value="KOO22616.1"/>
    <property type="molecule type" value="Genomic_DNA"/>
</dbReference>
<comment type="function">
    <text evidence="4">Nitrate reductase is a key enzyme involved in the first step of nitrate assimilation in plants, fungi and bacteria.</text>
</comment>
<dbReference type="PANTHER" id="PTHR19370">
    <property type="entry name" value="NADH-CYTOCHROME B5 REDUCTASE"/>
    <property type="match status" value="1"/>
</dbReference>
<evidence type="ECO:0000256" key="12">
    <source>
        <dbReference type="ARBA" id="ARBA00023002"/>
    </source>
</evidence>
<dbReference type="InterPro" id="IPR001433">
    <property type="entry name" value="OxRdtase_FAD/NAD-bd"/>
</dbReference>
<keyword evidence="22" id="KW-1185">Reference proteome</keyword>
<dbReference type="InterPro" id="IPR001709">
    <property type="entry name" value="Flavoprot_Pyr_Nucl_cyt_Rdtase"/>
</dbReference>
<dbReference type="GO" id="GO:0090524">
    <property type="term" value="F:cytochrome-b5 reductase activity, acting on NADH"/>
    <property type="evidence" value="ECO:0007669"/>
    <property type="project" value="UniProtKB-EC"/>
</dbReference>
<protein>
    <recommendedName>
        <fullName evidence="17">NADH-cytochrome b5 reductase</fullName>
        <ecNumber evidence="17">1.6.2.2</ecNumber>
    </recommendedName>
</protein>
<comment type="cofactor">
    <cofactor evidence="3 16 17">
        <name>FAD</name>
        <dbReference type="ChEBI" id="CHEBI:57692"/>
    </cofactor>
</comment>
<dbReference type="PANTHER" id="PTHR19370:SF185">
    <property type="entry name" value="NADH-CYTOCHROME B5 REDUCTASE"/>
    <property type="match status" value="1"/>
</dbReference>
<feature type="binding site" evidence="16">
    <location>
        <position position="114"/>
    </location>
    <ligand>
        <name>FAD</name>
        <dbReference type="ChEBI" id="CHEBI:57692"/>
    </ligand>
</feature>
<dbReference type="CDD" id="cd06183">
    <property type="entry name" value="cyt_b5_reduct_like"/>
    <property type="match status" value="1"/>
</dbReference>
<proteinExistence type="inferred from homology"/>
<evidence type="ECO:0000256" key="1">
    <source>
        <dbReference type="ARBA" id="ARBA00001924"/>
    </source>
</evidence>
<feature type="binding site" evidence="16">
    <location>
        <position position="131"/>
    </location>
    <ligand>
        <name>FAD</name>
        <dbReference type="ChEBI" id="CHEBI:57692"/>
    </ligand>
</feature>
<keyword evidence="19" id="KW-0812">Transmembrane</keyword>
<keyword evidence="12 17" id="KW-0560">Oxidoreductase</keyword>
<dbReference type="SUPFAM" id="SSF52343">
    <property type="entry name" value="Ferredoxin reductase-like, C-terminal NADP-linked domain"/>
    <property type="match status" value="1"/>
</dbReference>
<feature type="binding site" evidence="16">
    <location>
        <position position="133"/>
    </location>
    <ligand>
        <name>FAD</name>
        <dbReference type="ChEBI" id="CHEBI:57692"/>
    </ligand>
</feature>
<feature type="compositionally biased region" description="Basic and acidic residues" evidence="18">
    <location>
        <begin position="102"/>
        <end position="116"/>
    </location>
</feature>
<dbReference type="InterPro" id="IPR017927">
    <property type="entry name" value="FAD-bd_FR_type"/>
</dbReference>
<keyword evidence="7" id="KW-0500">Molybdenum</keyword>
<evidence type="ECO:0000256" key="4">
    <source>
        <dbReference type="ARBA" id="ARBA00003838"/>
    </source>
</evidence>
<keyword evidence="11 16" id="KW-0274">FAD</keyword>
<dbReference type="InterPro" id="IPR001834">
    <property type="entry name" value="CBR-like"/>
</dbReference>
<evidence type="ECO:0000256" key="19">
    <source>
        <dbReference type="SAM" id="Phobius"/>
    </source>
</evidence>
<sequence length="317" mass="34931">MPSPPAGYAMTDPTVMVAVGLVVLSTLILLFRAFSGPSKAKFLNKQRQTLTLGSRENLSHDVVRFRFKLPKATPVLGLPVGKHFKLFAPNCKGKVAGQWNNQEDKENGEPEIERKYTPTTSDDEIGYVDLVIKVYKGGIIERFPDGGKMSQYMDTLKVGDTIDIMGPIGTHEYLGNGVFKSGTKQHKCKQLGMMAGGTGITPMLQVMAAILKDPNDTTVMSLLYANQTEGDILVRDMLENLAAKHPGRLKLHYTLDRPPAVWKYSSGFITDTMIKENLPAPSEDTLVLMCGPPPMVKFACQQNLDKLGYSKESQICF</sequence>
<organism evidence="21 22">
    <name type="scientific">Chrysochromulina tobinii</name>
    <dbReference type="NCBI Taxonomy" id="1460289"/>
    <lineage>
        <taxon>Eukaryota</taxon>
        <taxon>Haptista</taxon>
        <taxon>Haptophyta</taxon>
        <taxon>Prymnesiophyceae</taxon>
        <taxon>Prymnesiales</taxon>
        <taxon>Chrysochromulinaceae</taxon>
        <taxon>Chrysochromulina</taxon>
    </lineage>
</organism>
<dbReference type="GO" id="GO:0042128">
    <property type="term" value="P:nitrate assimilation"/>
    <property type="evidence" value="ECO:0007669"/>
    <property type="project" value="UniProtKB-KW"/>
</dbReference>
<evidence type="ECO:0000256" key="2">
    <source>
        <dbReference type="ARBA" id="ARBA00001971"/>
    </source>
</evidence>
<keyword evidence="13" id="KW-0408">Iron</keyword>
<dbReference type="GO" id="GO:0071949">
    <property type="term" value="F:FAD binding"/>
    <property type="evidence" value="ECO:0007669"/>
    <property type="project" value="TreeGrafter"/>
</dbReference>
<keyword evidence="19" id="KW-0472">Membrane</keyword>
<keyword evidence="14 17" id="KW-0520">NAD</keyword>
<evidence type="ECO:0000256" key="7">
    <source>
        <dbReference type="ARBA" id="ARBA00022505"/>
    </source>
</evidence>
<feature type="transmembrane region" description="Helical" evidence="19">
    <location>
        <begin position="15"/>
        <end position="35"/>
    </location>
</feature>
<dbReference type="FunFam" id="3.40.50.80:FF:000025">
    <property type="entry name" value="Nitrate reductase [NADH]"/>
    <property type="match status" value="1"/>
</dbReference>
<dbReference type="InterPro" id="IPR008333">
    <property type="entry name" value="Cbr1-like_FAD-bd_dom"/>
</dbReference>
<dbReference type="PROSITE" id="PS51384">
    <property type="entry name" value="FAD_FR"/>
    <property type="match status" value="1"/>
</dbReference>
<dbReference type="GO" id="GO:0046872">
    <property type="term" value="F:metal ion binding"/>
    <property type="evidence" value="ECO:0007669"/>
    <property type="project" value="UniProtKB-KW"/>
</dbReference>
<dbReference type="InterPro" id="IPR017938">
    <property type="entry name" value="Riboflavin_synthase-like_b-brl"/>
</dbReference>
<evidence type="ECO:0000256" key="6">
    <source>
        <dbReference type="ARBA" id="ARBA00011738"/>
    </source>
</evidence>
<keyword evidence="19" id="KW-1133">Transmembrane helix</keyword>
<comment type="similarity">
    <text evidence="17">Belongs to the flavoprotein pyridine nucleotide cytochrome reductase family.</text>
</comment>
<evidence type="ECO:0000256" key="17">
    <source>
        <dbReference type="RuleBase" id="RU361226"/>
    </source>
</evidence>
<feature type="binding site" evidence="16">
    <location>
        <position position="116"/>
    </location>
    <ligand>
        <name>FAD</name>
        <dbReference type="ChEBI" id="CHEBI:57692"/>
    </ligand>
</feature>
<evidence type="ECO:0000256" key="5">
    <source>
        <dbReference type="ARBA" id="ARBA00006253"/>
    </source>
</evidence>
<dbReference type="Pfam" id="PF00175">
    <property type="entry name" value="NAD_binding_1"/>
    <property type="match status" value="1"/>
</dbReference>
<comment type="cofactor">
    <cofactor evidence="2">
        <name>heme</name>
        <dbReference type="ChEBI" id="CHEBI:30413"/>
    </cofactor>
</comment>
<evidence type="ECO:0000256" key="15">
    <source>
        <dbReference type="ARBA" id="ARBA00023063"/>
    </source>
</evidence>
<comment type="cofactor">
    <cofactor evidence="1">
        <name>Mo-molybdopterin</name>
        <dbReference type="ChEBI" id="CHEBI:71302"/>
    </cofactor>
</comment>
<feature type="binding site" evidence="16">
    <location>
        <position position="148"/>
    </location>
    <ligand>
        <name>FAD</name>
        <dbReference type="ChEBI" id="CHEBI:57692"/>
    </ligand>
</feature>
<evidence type="ECO:0000256" key="8">
    <source>
        <dbReference type="ARBA" id="ARBA00022617"/>
    </source>
</evidence>
<feature type="binding site" evidence="16">
    <location>
        <position position="150"/>
    </location>
    <ligand>
        <name>FAD</name>
        <dbReference type="ChEBI" id="CHEBI:57692"/>
    </ligand>
</feature>
<dbReference type="PRINTS" id="PR00406">
    <property type="entry name" value="CYTB5RDTASE"/>
</dbReference>
<evidence type="ECO:0000259" key="20">
    <source>
        <dbReference type="PROSITE" id="PS51384"/>
    </source>
</evidence>
<comment type="similarity">
    <text evidence="5">Belongs to the nitrate reductase family.</text>
</comment>
<evidence type="ECO:0000256" key="11">
    <source>
        <dbReference type="ARBA" id="ARBA00022827"/>
    </source>
</evidence>
<feature type="binding site" evidence="16">
    <location>
        <position position="149"/>
    </location>
    <ligand>
        <name>FAD</name>
        <dbReference type="ChEBI" id="CHEBI:57692"/>
    </ligand>
</feature>
<keyword evidence="9 16" id="KW-0285">Flavoprotein</keyword>
<dbReference type="OrthoDB" id="432685at2759"/>
<dbReference type="Proteomes" id="UP000037460">
    <property type="component" value="Unassembled WGS sequence"/>
</dbReference>
<evidence type="ECO:0000256" key="14">
    <source>
        <dbReference type="ARBA" id="ARBA00023027"/>
    </source>
</evidence>
<dbReference type="PRINTS" id="PR00371">
    <property type="entry name" value="FPNCR"/>
</dbReference>
<feature type="binding site" evidence="16">
    <location>
        <position position="201"/>
    </location>
    <ligand>
        <name>FAD</name>
        <dbReference type="ChEBI" id="CHEBI:57692"/>
    </ligand>
</feature>